<keyword evidence="2" id="KW-1185">Reference proteome</keyword>
<proteinExistence type="predicted"/>
<evidence type="ECO:0000313" key="1">
    <source>
        <dbReference type="EMBL" id="NRT20092.1"/>
    </source>
</evidence>
<name>A0ABX2FT03_9BACT</name>
<sequence length="182" mass="18406">MSTISKPLSGFIFNGAALALASAPWKNNVRALYGFNTAGTSYQVFKPTSQFNSLTQLAQDGVYIVDAATPGFELPGATLTAAGSADMGGAGLGAGPLSFATFDVTNNGGNVQLHVNVASTDAGDHAVLVTTDAYPTGAFKLDLNTEIGIGLGSLPAGASYSVAVVNRLGNLLTRTFTVPASS</sequence>
<comment type="caution">
    <text evidence="1">The sequence shown here is derived from an EMBL/GenBank/DDBJ whole genome shotgun (WGS) entry which is preliminary data.</text>
</comment>
<organism evidence="1 2">
    <name type="scientific">Hymenobacter caeli</name>
    <dbReference type="NCBI Taxonomy" id="2735894"/>
    <lineage>
        <taxon>Bacteria</taxon>
        <taxon>Pseudomonadati</taxon>
        <taxon>Bacteroidota</taxon>
        <taxon>Cytophagia</taxon>
        <taxon>Cytophagales</taxon>
        <taxon>Hymenobacteraceae</taxon>
        <taxon>Hymenobacter</taxon>
    </lineage>
</organism>
<accession>A0ABX2FT03</accession>
<reference evidence="1 2" key="1">
    <citation type="submission" date="2020-05" db="EMBL/GenBank/DDBJ databases">
        <title>Genomic Encyclopedia of Type Strains, Phase IV (KMG-V): Genome sequencing to study the core and pangenomes of soil and plant-associated prokaryotes.</title>
        <authorList>
            <person name="Whitman W."/>
        </authorList>
    </citation>
    <scope>NUCLEOTIDE SEQUENCE [LARGE SCALE GENOMIC DNA]</scope>
    <source>
        <strain evidence="1 2">9A</strain>
    </source>
</reference>
<dbReference type="EMBL" id="JABSNP010000014">
    <property type="protein sequence ID" value="NRT20092.1"/>
    <property type="molecule type" value="Genomic_DNA"/>
</dbReference>
<dbReference type="Proteomes" id="UP000779507">
    <property type="component" value="Unassembled WGS sequence"/>
</dbReference>
<dbReference type="RefSeq" id="WP_173810826.1">
    <property type="nucleotide sequence ID" value="NZ_JABSNP010000014.1"/>
</dbReference>
<evidence type="ECO:0000313" key="2">
    <source>
        <dbReference type="Proteomes" id="UP000779507"/>
    </source>
</evidence>
<protein>
    <submittedName>
        <fullName evidence="1">Uncharacterized protein</fullName>
    </submittedName>
</protein>
<gene>
    <name evidence="1" type="ORF">HNP98_002931</name>
</gene>